<comment type="subcellular location">
    <subcellularLocation>
        <location evidence="1">Membrane</location>
        <topology evidence="1">Multi-pass membrane protein</topology>
    </subcellularLocation>
</comment>
<dbReference type="Pfam" id="PF00664">
    <property type="entry name" value="ABC_membrane"/>
    <property type="match status" value="2"/>
</dbReference>
<feature type="transmembrane region" description="Helical" evidence="11">
    <location>
        <begin position="112"/>
        <end position="133"/>
    </location>
</feature>
<dbReference type="PROSITE" id="PS50929">
    <property type="entry name" value="ABC_TM1F"/>
    <property type="match status" value="2"/>
</dbReference>
<dbReference type="GO" id="GO:0005524">
    <property type="term" value="F:ATP binding"/>
    <property type="evidence" value="ECO:0007669"/>
    <property type="project" value="UniProtKB-KW"/>
</dbReference>
<keyword evidence="4 11" id="KW-0812">Transmembrane</keyword>
<feature type="region of interest" description="Disordered" evidence="10">
    <location>
        <begin position="1"/>
        <end position="21"/>
    </location>
</feature>
<dbReference type="InterPro" id="IPR003439">
    <property type="entry name" value="ABC_transporter-like_ATP-bd"/>
</dbReference>
<dbReference type="InterPro" id="IPR036640">
    <property type="entry name" value="ABC1_TM_sf"/>
</dbReference>
<dbReference type="PANTHER" id="PTHR43394">
    <property type="entry name" value="ATP-DEPENDENT PERMEASE MDL1, MITOCHONDRIAL"/>
    <property type="match status" value="1"/>
</dbReference>
<feature type="transmembrane region" description="Helical" evidence="11">
    <location>
        <begin position="652"/>
        <end position="670"/>
    </location>
</feature>
<evidence type="ECO:0000256" key="1">
    <source>
        <dbReference type="ARBA" id="ARBA00004141"/>
    </source>
</evidence>
<keyword evidence="6" id="KW-0547">Nucleotide-binding</keyword>
<keyword evidence="8 11" id="KW-1133">Transmembrane helix</keyword>
<dbReference type="Gene3D" id="3.40.50.300">
    <property type="entry name" value="P-loop containing nucleotide triphosphate hydrolases"/>
    <property type="match status" value="2"/>
</dbReference>
<dbReference type="PROSITE" id="PS00211">
    <property type="entry name" value="ABC_TRANSPORTER_1"/>
    <property type="match status" value="2"/>
</dbReference>
<feature type="transmembrane region" description="Helical" evidence="11">
    <location>
        <begin position="227"/>
        <end position="247"/>
    </location>
</feature>
<feature type="transmembrane region" description="Helical" evidence="11">
    <location>
        <begin position="757"/>
        <end position="774"/>
    </location>
</feature>
<keyword evidence="7" id="KW-0067">ATP-binding</keyword>
<name>A0AAD5S9K2_9FUNG</name>
<keyword evidence="9 11" id="KW-0472">Membrane</keyword>
<sequence>MAPAGRIHPSEHDDVAMDDPVDPTADVEAPPLLGVRAEGPRKVSLWGLWRFATKWELAMILFACLTSMVTGIINPLAIRILGDLLAGFLAGASGAVGTNLSDVGNLYEKSRLFAWLGLGAFGATYISRALWVLTAEQQINRISLRYLECVLRQEMEFFDRSEGDSPTARLQNDIALIRNGIGETAGALFATLGTMTTTLIISFWTGWKLTLIFRMVSRGEEEGTDVVVILLSMMMLAASLMNVPGCLSTLARAQAAAVVIYDTIARQSDMDDDRRDQMKPNTLAGDISFQNVCFSYPSRPHIPILQGLSIDIRAGQTVAFVGGSGSGKSTTISLLQRFYSPSAGSVSIDGFDVESLDLATLRKHIGVVGQEPVLFSLTIKQNILLGTQESVSPARFLEVCKMAQCHEFVSKFPLGYDTPVAAGMLSGGQKQRVAIARAMIKNPKILLLDEATSALDTNSERLVQRALDAAAAGRTTIVIAHRLSTVRNADVICVMDKGRLIEKGTHEELYNRNGMYTQLVDKQSLFVNKNGGNRKDEAVVEYPEVTSVTAPEYEKNDQIRKMMDEEVLVMDGAEYLAREGRLRLKEEKLRRKLDARDGPSGVFWKVFKMMKYERRQIVFGTLAAGLDGVVFPGFALILGFTVGEIMTPSQSAVNMWIGFMLVVAIFALLGRWAQNAMFGRANAQLTRRLRLAVFENLLRQEIGFFDAKANSVGILCNKLGAASRVPLLVTDVWGGLAQLSFTAVYGVGLSCAFEARLAGILLILAPFLLLASYWQSTSLSKFAESSKDAQEQASSVALEAIREVKTLKMLGREGFAVERYEASLAKPYKLSRRNAIVDSIAYALQATAAMFTICLGLYAGQRLMESAAMELWRLIVVVLGMTVTMMSIAGSAGLASALAQGRFAARETLAMLERKTLINPDTPGVVPPYFKSGFEFRNLVFQYPTSTEPIFKGEFSLAGQENKSLALVGPSGCGKSTVIGLLQRWYEPLAGISQIGGTAIKDYDLFQGLRANMALVGQEPVLFDMSIAENIAWGSENVVTMEEIVAAAMQANVHSFVDLLPEGYNTRVGDRGGHLSGGQKQRIAIARALIRKPKLLLLDEATSALDSTSEVEVQRAIDQAAAGRTTVTIAHR</sequence>
<dbReference type="GO" id="GO:0005737">
    <property type="term" value="C:cytoplasm"/>
    <property type="evidence" value="ECO:0007669"/>
    <property type="project" value="UniProtKB-ARBA"/>
</dbReference>
<feature type="transmembrane region" description="Helical" evidence="11">
    <location>
        <begin position="871"/>
        <end position="899"/>
    </location>
</feature>
<dbReference type="Proteomes" id="UP001212841">
    <property type="component" value="Unassembled WGS sequence"/>
</dbReference>
<evidence type="ECO:0000256" key="9">
    <source>
        <dbReference type="ARBA" id="ARBA00023136"/>
    </source>
</evidence>
<dbReference type="EMBL" id="JADGJD010000920">
    <property type="protein sequence ID" value="KAJ3047668.1"/>
    <property type="molecule type" value="Genomic_DNA"/>
</dbReference>
<proteinExistence type="inferred from homology"/>
<protein>
    <submittedName>
        <fullName evidence="14">Multidrug resistance protein 1</fullName>
    </submittedName>
</protein>
<dbReference type="CDD" id="cd18578">
    <property type="entry name" value="ABC_6TM_Pgp_ABCB1_D2_like"/>
    <property type="match status" value="1"/>
</dbReference>
<feature type="domain" description="ABC transporter" evidence="12">
    <location>
        <begin position="287"/>
        <end position="522"/>
    </location>
</feature>
<dbReference type="SMART" id="SM00382">
    <property type="entry name" value="AAA"/>
    <property type="match status" value="2"/>
</dbReference>
<evidence type="ECO:0000259" key="12">
    <source>
        <dbReference type="PROSITE" id="PS50893"/>
    </source>
</evidence>
<dbReference type="CDD" id="cd03249">
    <property type="entry name" value="ABC_MTABC3_MDL1_MDL2"/>
    <property type="match status" value="1"/>
</dbReference>
<evidence type="ECO:0000259" key="13">
    <source>
        <dbReference type="PROSITE" id="PS50929"/>
    </source>
</evidence>
<dbReference type="FunFam" id="3.40.50.300:FF:000604">
    <property type="entry name" value="ABC transporter B family member 28"/>
    <property type="match status" value="1"/>
</dbReference>
<accession>A0AAD5S9K2</accession>
<evidence type="ECO:0000256" key="4">
    <source>
        <dbReference type="ARBA" id="ARBA00022692"/>
    </source>
</evidence>
<dbReference type="Pfam" id="PF00005">
    <property type="entry name" value="ABC_tran"/>
    <property type="match status" value="2"/>
</dbReference>
<organism evidence="14 15">
    <name type="scientific">Rhizophlyctis rosea</name>
    <dbReference type="NCBI Taxonomy" id="64517"/>
    <lineage>
        <taxon>Eukaryota</taxon>
        <taxon>Fungi</taxon>
        <taxon>Fungi incertae sedis</taxon>
        <taxon>Chytridiomycota</taxon>
        <taxon>Chytridiomycota incertae sedis</taxon>
        <taxon>Chytridiomycetes</taxon>
        <taxon>Rhizophlyctidales</taxon>
        <taxon>Rhizophlyctidaceae</taxon>
        <taxon>Rhizophlyctis</taxon>
    </lineage>
</organism>
<dbReference type="SUPFAM" id="SSF52540">
    <property type="entry name" value="P-loop containing nucleoside triphosphate hydrolases"/>
    <property type="match status" value="2"/>
</dbReference>
<evidence type="ECO:0000256" key="8">
    <source>
        <dbReference type="ARBA" id="ARBA00022989"/>
    </source>
</evidence>
<keyword evidence="15" id="KW-1185">Reference proteome</keyword>
<feature type="domain" description="ABC transporter" evidence="12">
    <location>
        <begin position="934"/>
        <end position="1131"/>
    </location>
</feature>
<comment type="caution">
    <text evidence="14">The sequence shown here is derived from an EMBL/GenBank/DDBJ whole genome shotgun (WGS) entry which is preliminary data.</text>
</comment>
<evidence type="ECO:0000256" key="10">
    <source>
        <dbReference type="SAM" id="MobiDB-lite"/>
    </source>
</evidence>
<evidence type="ECO:0000256" key="6">
    <source>
        <dbReference type="ARBA" id="ARBA00022741"/>
    </source>
</evidence>
<gene>
    <name evidence="14" type="primary">ABCB1_5</name>
    <name evidence="14" type="ORF">HK097_011332</name>
</gene>
<dbReference type="InterPro" id="IPR003593">
    <property type="entry name" value="AAA+_ATPase"/>
</dbReference>
<dbReference type="InterPro" id="IPR027417">
    <property type="entry name" value="P-loop_NTPase"/>
</dbReference>
<keyword evidence="3" id="KW-0813">Transport</keyword>
<feature type="transmembrane region" description="Helical" evidence="11">
    <location>
        <begin position="187"/>
        <end position="207"/>
    </location>
</feature>
<feature type="domain" description="ABC transmembrane type-1" evidence="13">
    <location>
        <begin position="61"/>
        <end position="213"/>
    </location>
</feature>
<evidence type="ECO:0000313" key="15">
    <source>
        <dbReference type="Proteomes" id="UP001212841"/>
    </source>
</evidence>
<keyword evidence="5" id="KW-0677">Repeat</keyword>
<evidence type="ECO:0000256" key="2">
    <source>
        <dbReference type="ARBA" id="ARBA00007577"/>
    </source>
</evidence>
<reference evidence="14" key="1">
    <citation type="submission" date="2020-05" db="EMBL/GenBank/DDBJ databases">
        <title>Phylogenomic resolution of chytrid fungi.</title>
        <authorList>
            <person name="Stajich J.E."/>
            <person name="Amses K."/>
            <person name="Simmons R."/>
            <person name="Seto K."/>
            <person name="Myers J."/>
            <person name="Bonds A."/>
            <person name="Quandt C.A."/>
            <person name="Barry K."/>
            <person name="Liu P."/>
            <person name="Grigoriev I."/>
            <person name="Longcore J.E."/>
            <person name="James T.Y."/>
        </authorList>
    </citation>
    <scope>NUCLEOTIDE SEQUENCE</scope>
    <source>
        <strain evidence="14">JEL0318</strain>
    </source>
</reference>
<dbReference type="InterPro" id="IPR017871">
    <property type="entry name" value="ABC_transporter-like_CS"/>
</dbReference>
<dbReference type="FunFam" id="3.40.50.300:FF:000251">
    <property type="entry name" value="ABC transporter B family member 19"/>
    <property type="match status" value="1"/>
</dbReference>
<evidence type="ECO:0000256" key="11">
    <source>
        <dbReference type="SAM" id="Phobius"/>
    </source>
</evidence>
<dbReference type="GO" id="GO:0140359">
    <property type="term" value="F:ABC-type transporter activity"/>
    <property type="evidence" value="ECO:0007669"/>
    <property type="project" value="InterPro"/>
</dbReference>
<dbReference type="PROSITE" id="PS50893">
    <property type="entry name" value="ABC_TRANSPORTER_2"/>
    <property type="match status" value="2"/>
</dbReference>
<feature type="domain" description="ABC transmembrane type-1" evidence="13">
    <location>
        <begin position="618"/>
        <end position="900"/>
    </location>
</feature>
<evidence type="ECO:0000256" key="3">
    <source>
        <dbReference type="ARBA" id="ARBA00022448"/>
    </source>
</evidence>
<dbReference type="InterPro" id="IPR011527">
    <property type="entry name" value="ABC1_TM_dom"/>
</dbReference>
<feature type="transmembrane region" description="Helical" evidence="11">
    <location>
        <begin position="617"/>
        <end position="640"/>
    </location>
</feature>
<evidence type="ECO:0000256" key="5">
    <source>
        <dbReference type="ARBA" id="ARBA00022737"/>
    </source>
</evidence>
<dbReference type="GO" id="GO:0016887">
    <property type="term" value="F:ATP hydrolysis activity"/>
    <property type="evidence" value="ECO:0007669"/>
    <property type="project" value="InterPro"/>
</dbReference>
<evidence type="ECO:0000313" key="14">
    <source>
        <dbReference type="EMBL" id="KAJ3047668.1"/>
    </source>
</evidence>
<dbReference type="GO" id="GO:0016020">
    <property type="term" value="C:membrane"/>
    <property type="evidence" value="ECO:0007669"/>
    <property type="project" value="UniProtKB-SubCell"/>
</dbReference>
<feature type="transmembrane region" description="Helical" evidence="11">
    <location>
        <begin position="840"/>
        <end position="859"/>
    </location>
</feature>
<dbReference type="InterPro" id="IPR039421">
    <property type="entry name" value="Type_1_exporter"/>
</dbReference>
<dbReference type="PANTHER" id="PTHR43394:SF11">
    <property type="entry name" value="ATP-BINDING CASSETTE TRANSPORTER"/>
    <property type="match status" value="1"/>
</dbReference>
<dbReference type="SUPFAM" id="SSF90123">
    <property type="entry name" value="ABC transporter transmembrane region"/>
    <property type="match status" value="2"/>
</dbReference>
<dbReference type="Gene3D" id="1.20.1560.10">
    <property type="entry name" value="ABC transporter type 1, transmembrane domain"/>
    <property type="match status" value="2"/>
</dbReference>
<feature type="non-terminal residue" evidence="14">
    <location>
        <position position="1132"/>
    </location>
</feature>
<dbReference type="AlphaFoldDB" id="A0AAD5S9K2"/>
<evidence type="ECO:0000256" key="7">
    <source>
        <dbReference type="ARBA" id="ARBA00022840"/>
    </source>
</evidence>
<comment type="similarity">
    <text evidence="2">Belongs to the ABC transporter superfamily. ABCB family. Multidrug resistance exporter (TC 3.A.1.201) subfamily.</text>
</comment>
<feature type="transmembrane region" description="Helical" evidence="11">
    <location>
        <begin position="55"/>
        <end position="73"/>
    </location>
</feature>